<sequence>MPMKLDIKKELNSHSDRVKSVDLHPTEPWVLSCLYDGTMHIYDYSTGTVVKSFEVSDQPVRCGVFIPRKRWIVCGCDDMMIRVYNYNTMEKLQAFEAHMDYIRSISVHPSLPLVVTASDDMLIKLWDWEKGWATTMIYEGHGHYVMQVLFNPKDPNTFASASLDHTIKVWSISSPIPNMTLEGHERGVNCIDYYAGPDKPYLCSGGDDQVIKLWDYQTRSCVQTMEYHEHNVSCVSFIHDRPLILSGSEDGSAVLWNSNTYTNEATIQLNKERCWSASHQKGLNRIALGYDFGTVVIKFGRDTPLVSMDSSGKVIYIKQNEASTINLRSIDISSYADGDRLPLVGKELGATENSPQSISHSPNGRFVAVCGDGEYIVYTALAWRNKSFGQGDEVVWDRGGGEYAARRGASDIRVFSNKFKERTSVQTDFMAEGIFGGNLLCVRSSDFVCFFDWESMQLIRRIDVVPTNIYWADSDLVALATDQSLFILQFNREAFETALDQHGGVVGPDGVEEAFQLLHEYSEKVTSGHWIGDCFIYTNSNNQLNCVVGSEVSLLNHMDGPTFILGYLTKDNRILVADKSVSITSYALNLAVVEYKTAIIRNDHEEAAQVLQKVPASEHNKLAKFLEKQGYKEQALDLATDPDYMCELAIGLGKLDLAADIAKKDPSPLKWKSIGELATQEGRLDLAEKCMVEGEDLPGLVSLGMATSNAEILERVAETSVDGKAMNIAFLSSFMLGRVDECLKILISNQRIPEAALFARSYCPSEVARIVEMWKAELRKSGHVRMADLLADPISHAHLFEGYDASLQSEKDNADLMLKMKEVDSDYYPAYKQTLETGIPHENSPDDRKDEAQENGLGTAEPALDPRAELEREDDEDEDYNPGEAGNVDDNPSEEEDDDEEGLDEEEL</sequence>
<dbReference type="InterPro" id="IPR020472">
    <property type="entry name" value="WD40_PAC1"/>
</dbReference>
<keyword evidence="3 13" id="KW-0813">Transport</keyword>
<dbReference type="Pfam" id="PF04053">
    <property type="entry name" value="B-prop_COPA_B_2nd"/>
    <property type="match status" value="1"/>
</dbReference>
<reference evidence="18 19" key="1">
    <citation type="journal article" date="2023" name="Nat. Commun.">
        <title>Origin of minicircular mitochondrial genomes in red algae.</title>
        <authorList>
            <person name="Lee Y."/>
            <person name="Cho C.H."/>
            <person name="Lee Y.M."/>
            <person name="Park S.I."/>
            <person name="Yang J.H."/>
            <person name="West J.A."/>
            <person name="Bhattacharya D."/>
            <person name="Yoon H.S."/>
        </authorList>
    </citation>
    <scope>NUCLEOTIDE SEQUENCE [LARGE SCALE GENOMIC DNA]</scope>
    <source>
        <strain evidence="18 19">CCMP1338</strain>
        <tissue evidence="18">Whole cell</tissue>
    </source>
</reference>
<keyword evidence="5 14" id="KW-0853">WD repeat</keyword>
<dbReference type="PROSITE" id="PS50082">
    <property type="entry name" value="WD_REPEATS_2"/>
    <property type="match status" value="5"/>
</dbReference>
<dbReference type="SMART" id="SM00320">
    <property type="entry name" value="WD40"/>
    <property type="match status" value="7"/>
</dbReference>
<comment type="function">
    <text evidence="12 13">The coatomer is a cytosolic protein complex that binds to dilysine motifs and reversibly associates with Golgi non-clathrin-coated vesicles, which further mediate biosynthetic protein transport from the ER, via the Golgi up to the trans Golgi network. Coatomer complex is required for budding from Golgi membranes, and is essential for the retrograde Golgi-to-ER transport of dilysine-tagged proteins.</text>
</comment>
<evidence type="ECO:0000256" key="6">
    <source>
        <dbReference type="ARBA" id="ARBA00022737"/>
    </source>
</evidence>
<comment type="similarity">
    <text evidence="2 13">Belongs to the WD repeat COPB2 family.</text>
</comment>
<dbReference type="Gene3D" id="1.25.40.470">
    <property type="match status" value="1"/>
</dbReference>
<evidence type="ECO:0000256" key="13">
    <source>
        <dbReference type="PIRNR" id="PIRNR005567"/>
    </source>
</evidence>
<dbReference type="InterPro" id="IPR036322">
    <property type="entry name" value="WD40_repeat_dom_sf"/>
</dbReference>
<feature type="compositionally biased region" description="Acidic residues" evidence="15">
    <location>
        <begin position="871"/>
        <end position="881"/>
    </location>
</feature>
<evidence type="ECO:0000259" key="16">
    <source>
        <dbReference type="Pfam" id="PF04053"/>
    </source>
</evidence>
<keyword evidence="11 13" id="KW-0968">Cytoplasmic vesicle</keyword>
<keyword evidence="7 13" id="KW-0931">ER-Golgi transport</keyword>
<dbReference type="CDD" id="cd00200">
    <property type="entry name" value="WD40"/>
    <property type="match status" value="1"/>
</dbReference>
<dbReference type="GO" id="GO:0030126">
    <property type="term" value="C:COPI vesicle coat"/>
    <property type="evidence" value="ECO:0007669"/>
    <property type="project" value="TreeGrafter"/>
</dbReference>
<evidence type="ECO:0000256" key="4">
    <source>
        <dbReference type="ARBA" id="ARBA00022490"/>
    </source>
</evidence>
<dbReference type="Pfam" id="PF23953">
    <property type="entry name" value="TPR_COPA_B"/>
    <property type="match status" value="1"/>
</dbReference>
<evidence type="ECO:0000256" key="2">
    <source>
        <dbReference type="ARBA" id="ARBA00010844"/>
    </source>
</evidence>
<evidence type="ECO:0000256" key="9">
    <source>
        <dbReference type="ARBA" id="ARBA00023034"/>
    </source>
</evidence>
<dbReference type="GO" id="GO:0006888">
    <property type="term" value="P:endoplasmic reticulum to Golgi vesicle-mediated transport"/>
    <property type="evidence" value="ECO:0007669"/>
    <property type="project" value="TreeGrafter"/>
</dbReference>
<dbReference type="EMBL" id="JAMWBK010000007">
    <property type="protein sequence ID" value="KAJ8903385.1"/>
    <property type="molecule type" value="Genomic_DNA"/>
</dbReference>
<name>A0AAV8ULF6_9RHOD</name>
<dbReference type="Pfam" id="PF00400">
    <property type="entry name" value="WD40"/>
    <property type="match status" value="6"/>
</dbReference>
<evidence type="ECO:0000313" key="19">
    <source>
        <dbReference type="Proteomes" id="UP001157974"/>
    </source>
</evidence>
<evidence type="ECO:0000256" key="14">
    <source>
        <dbReference type="PROSITE-ProRule" id="PRU00221"/>
    </source>
</evidence>
<dbReference type="GO" id="GO:0000139">
    <property type="term" value="C:Golgi membrane"/>
    <property type="evidence" value="ECO:0007669"/>
    <property type="project" value="UniProtKB-SubCell"/>
</dbReference>
<protein>
    <recommendedName>
        <fullName evidence="13">Coatomer subunit beta'</fullName>
    </recommendedName>
</protein>
<evidence type="ECO:0000256" key="11">
    <source>
        <dbReference type="ARBA" id="ARBA00023329"/>
    </source>
</evidence>
<feature type="repeat" description="WD" evidence="14">
    <location>
        <begin position="181"/>
        <end position="224"/>
    </location>
</feature>
<feature type="repeat" description="WD" evidence="14">
    <location>
        <begin position="138"/>
        <end position="174"/>
    </location>
</feature>
<proteinExistence type="inferred from homology"/>
<dbReference type="Gene3D" id="2.130.10.10">
    <property type="entry name" value="YVTN repeat-like/Quinoprotein amine dehydrogenase"/>
    <property type="match status" value="1"/>
</dbReference>
<feature type="compositionally biased region" description="Basic and acidic residues" evidence="15">
    <location>
        <begin position="843"/>
        <end position="852"/>
    </location>
</feature>
<dbReference type="PIRSF" id="PIRSF005567">
    <property type="entry name" value="Coatomer_beta'_subunit"/>
    <property type="match status" value="1"/>
</dbReference>
<evidence type="ECO:0000256" key="10">
    <source>
        <dbReference type="ARBA" id="ARBA00023136"/>
    </source>
</evidence>
<keyword evidence="4 13" id="KW-0963">Cytoplasm</keyword>
<evidence type="ECO:0000256" key="3">
    <source>
        <dbReference type="ARBA" id="ARBA00022448"/>
    </source>
</evidence>
<dbReference type="Proteomes" id="UP001157974">
    <property type="component" value="Unassembled WGS sequence"/>
</dbReference>
<keyword evidence="19" id="KW-1185">Reference proteome</keyword>
<evidence type="ECO:0000259" key="17">
    <source>
        <dbReference type="Pfam" id="PF23953"/>
    </source>
</evidence>
<evidence type="ECO:0000256" key="15">
    <source>
        <dbReference type="SAM" id="MobiDB-lite"/>
    </source>
</evidence>
<keyword evidence="6" id="KW-0677">Repeat</keyword>
<evidence type="ECO:0000256" key="7">
    <source>
        <dbReference type="ARBA" id="ARBA00022892"/>
    </source>
</evidence>
<evidence type="ECO:0000256" key="5">
    <source>
        <dbReference type="ARBA" id="ARBA00022574"/>
    </source>
</evidence>
<feature type="domain" description="COPA/B TPR" evidence="17">
    <location>
        <begin position="595"/>
        <end position="775"/>
    </location>
</feature>
<comment type="caution">
    <text evidence="18">The sequence shown here is derived from an EMBL/GenBank/DDBJ whole genome shotgun (WGS) entry which is preliminary data.</text>
</comment>
<feature type="repeat" description="WD" evidence="14">
    <location>
        <begin position="225"/>
        <end position="266"/>
    </location>
</feature>
<dbReference type="PANTHER" id="PTHR19876:SF2">
    <property type="entry name" value="COATOMER SUBUNIT BETA"/>
    <property type="match status" value="1"/>
</dbReference>
<dbReference type="SUPFAM" id="SSF82171">
    <property type="entry name" value="DPP6 N-terminal domain-like"/>
    <property type="match status" value="1"/>
</dbReference>
<evidence type="ECO:0000256" key="1">
    <source>
        <dbReference type="ARBA" id="ARBA00004347"/>
    </source>
</evidence>
<keyword evidence="10 13" id="KW-0472">Membrane</keyword>
<dbReference type="GO" id="GO:0006891">
    <property type="term" value="P:intra-Golgi vesicle-mediated transport"/>
    <property type="evidence" value="ECO:0007669"/>
    <property type="project" value="TreeGrafter"/>
</dbReference>
<dbReference type="AlphaFoldDB" id="A0AAV8ULF6"/>
<feature type="region of interest" description="Disordered" evidence="15">
    <location>
        <begin position="836"/>
        <end position="908"/>
    </location>
</feature>
<evidence type="ECO:0000313" key="18">
    <source>
        <dbReference type="EMBL" id="KAJ8903385.1"/>
    </source>
</evidence>
<feature type="domain" description="COPA/B second beta-propeller" evidence="16">
    <location>
        <begin position="325"/>
        <end position="578"/>
    </location>
</feature>
<accession>A0AAV8ULF6</accession>
<comment type="subunit">
    <text evidence="13">Oligomeric complex that consists of at least the alpha, beta, beta', gamma, delta, epsilon and zeta subunits.</text>
</comment>
<dbReference type="InterPro" id="IPR056176">
    <property type="entry name" value="TPR_COPA_B"/>
</dbReference>
<dbReference type="InterPro" id="IPR050844">
    <property type="entry name" value="Coatomer_complex_subunit"/>
</dbReference>
<dbReference type="CDD" id="cd22947">
    <property type="entry name" value="Coatomer_WDAD_beta-like"/>
    <property type="match status" value="1"/>
</dbReference>
<dbReference type="GO" id="GO:0005198">
    <property type="term" value="F:structural molecule activity"/>
    <property type="evidence" value="ECO:0007669"/>
    <property type="project" value="UniProtKB-UniRule"/>
</dbReference>
<evidence type="ECO:0000256" key="8">
    <source>
        <dbReference type="ARBA" id="ARBA00022927"/>
    </source>
</evidence>
<dbReference type="InterPro" id="IPR001680">
    <property type="entry name" value="WD40_rpt"/>
</dbReference>
<feature type="repeat" description="WD" evidence="14">
    <location>
        <begin position="11"/>
        <end position="52"/>
    </location>
</feature>
<dbReference type="FunFam" id="1.25.40.470:FF:000001">
    <property type="entry name" value="Coatomer subunit beta"/>
    <property type="match status" value="1"/>
</dbReference>
<gene>
    <name evidence="18" type="ORF">NDN08_004493</name>
</gene>
<feature type="repeat" description="WD" evidence="14">
    <location>
        <begin position="95"/>
        <end position="127"/>
    </location>
</feature>
<keyword evidence="9 13" id="KW-0333">Golgi apparatus</keyword>
<dbReference type="SUPFAM" id="SSF50978">
    <property type="entry name" value="WD40 repeat-like"/>
    <property type="match status" value="1"/>
</dbReference>
<comment type="subcellular location">
    <subcellularLocation>
        <location evidence="1 13">Cytoplasmic vesicle</location>
        <location evidence="1 13">COPI-coated vesicle membrane</location>
        <topology evidence="1 13">Peripheral membrane protein</topology>
        <orientation evidence="1 13">Cytoplasmic side</orientation>
    </subcellularLocation>
    <subcellularLocation>
        <location evidence="13">Golgi apparatus membrane</location>
        <topology evidence="13">Peripheral membrane protein</topology>
        <orientation evidence="13">Cytoplasmic side</orientation>
    </subcellularLocation>
    <text evidence="13">The coatomer is cytoplasmic or polymerized on the cytoplasmic side of the Golgi, as well as on the vesicles/buds originating from it.</text>
</comment>
<dbReference type="PROSITE" id="PS50294">
    <property type="entry name" value="WD_REPEATS_REGION"/>
    <property type="match status" value="4"/>
</dbReference>
<dbReference type="InterPro" id="IPR006692">
    <property type="entry name" value="Beta-prop_COPA/B_2nd"/>
</dbReference>
<dbReference type="PANTHER" id="PTHR19876">
    <property type="entry name" value="COATOMER"/>
    <property type="match status" value="1"/>
</dbReference>
<dbReference type="FunFam" id="2.130.10.10:FF:000016">
    <property type="entry name" value="Coatomer alpha subunit, putative"/>
    <property type="match status" value="1"/>
</dbReference>
<feature type="compositionally biased region" description="Acidic residues" evidence="15">
    <location>
        <begin position="891"/>
        <end position="908"/>
    </location>
</feature>
<keyword evidence="8 13" id="KW-0653">Protein transport</keyword>
<dbReference type="PRINTS" id="PR00320">
    <property type="entry name" value="GPROTEINBRPT"/>
</dbReference>
<dbReference type="GO" id="GO:0006886">
    <property type="term" value="P:intracellular protein transport"/>
    <property type="evidence" value="ECO:0007669"/>
    <property type="project" value="UniProtKB-UniRule"/>
</dbReference>
<evidence type="ECO:0000256" key="12">
    <source>
        <dbReference type="ARBA" id="ARBA00025536"/>
    </source>
</evidence>
<dbReference type="InterPro" id="IPR016453">
    <property type="entry name" value="COPB2"/>
</dbReference>
<dbReference type="InterPro" id="IPR015943">
    <property type="entry name" value="WD40/YVTN_repeat-like_dom_sf"/>
</dbReference>
<organism evidence="18 19">
    <name type="scientific">Rhodosorus marinus</name>
    <dbReference type="NCBI Taxonomy" id="101924"/>
    <lineage>
        <taxon>Eukaryota</taxon>
        <taxon>Rhodophyta</taxon>
        <taxon>Stylonematophyceae</taxon>
        <taxon>Stylonematales</taxon>
        <taxon>Stylonemataceae</taxon>
        <taxon>Rhodosorus</taxon>
    </lineage>
</organism>
<dbReference type="GO" id="GO:0006890">
    <property type="term" value="P:retrograde vesicle-mediated transport, Golgi to endoplasmic reticulum"/>
    <property type="evidence" value="ECO:0007669"/>
    <property type="project" value="TreeGrafter"/>
</dbReference>